<comment type="caution">
    <text evidence="14">The sequence shown here is derived from an EMBL/GenBank/DDBJ whole genome shotgun (WGS) entry which is preliminary data.</text>
</comment>
<evidence type="ECO:0000313" key="14">
    <source>
        <dbReference type="EMBL" id="MQO10548.1"/>
    </source>
</evidence>
<feature type="transmembrane region" description="Helical" evidence="13">
    <location>
        <begin position="36"/>
        <end position="54"/>
    </location>
</feature>
<keyword evidence="7" id="KW-0732">Signal</keyword>
<evidence type="ECO:0000256" key="1">
    <source>
        <dbReference type="ARBA" id="ARBA00001936"/>
    </source>
</evidence>
<protein>
    <submittedName>
        <fullName evidence="14">TraB/GumN family protein</fullName>
    </submittedName>
</protein>
<keyword evidence="4" id="KW-0645">Protease</keyword>
<evidence type="ECO:0000313" key="15">
    <source>
        <dbReference type="Proteomes" id="UP000405805"/>
    </source>
</evidence>
<name>A0AA90VG65_9BACT</name>
<keyword evidence="8" id="KW-0378">Hydrolase</keyword>
<sequence>MDCGSIYALAFCTGIKIILCGINLKKMKKNRKEKRLLGLLFLFFAVCFCSGCRGCSKVKLDKQKNAMLWEISGNGLSHKSYLFGTMHGGGHNFTQEEIFMAFPQLREILGNVSCIYLEQSKNFNDSAVVADCMASASVFTKADEASEYNTLPQGESYQGLYDSEEMFRYVDNFFSEKLYQTSYVQFKPAYWVERLRLIRLKGKVRTVSVDDCLYYGALQKNIKVFGLETYEELARTLVETIRDTAEYHKSLKEQAVDLYNVIAQIEKVSVSAPFHEMYLSGDLEKLYAHNQSLIPKGVDELKMVAERNNRWLKKMEDILKNRACLIAVGVMHLPGDKGLISLLRDKGYVVQPVR</sequence>
<evidence type="ECO:0000256" key="3">
    <source>
        <dbReference type="ARBA" id="ARBA00004479"/>
    </source>
</evidence>
<comment type="cofactor">
    <cofactor evidence="2">
        <name>Co(2+)</name>
        <dbReference type="ChEBI" id="CHEBI:48828"/>
    </cofactor>
</comment>
<evidence type="ECO:0000256" key="11">
    <source>
        <dbReference type="ARBA" id="ARBA00023136"/>
    </source>
</evidence>
<keyword evidence="10" id="KW-0482">Metalloprotease</keyword>
<evidence type="ECO:0000256" key="4">
    <source>
        <dbReference type="ARBA" id="ARBA00022670"/>
    </source>
</evidence>
<evidence type="ECO:0000256" key="13">
    <source>
        <dbReference type="SAM" id="Phobius"/>
    </source>
</evidence>
<dbReference type="GO" id="GO:0004222">
    <property type="term" value="F:metalloendopeptidase activity"/>
    <property type="evidence" value="ECO:0007669"/>
    <property type="project" value="TreeGrafter"/>
</dbReference>
<dbReference type="EMBL" id="VZBP01000160">
    <property type="protein sequence ID" value="MQO10548.1"/>
    <property type="molecule type" value="Genomic_DNA"/>
</dbReference>
<organism evidence="14 15">
    <name type="scientific">Segatella copri</name>
    <dbReference type="NCBI Taxonomy" id="165179"/>
    <lineage>
        <taxon>Bacteria</taxon>
        <taxon>Pseudomonadati</taxon>
        <taxon>Bacteroidota</taxon>
        <taxon>Bacteroidia</taxon>
        <taxon>Bacteroidales</taxon>
        <taxon>Prevotellaceae</taxon>
        <taxon>Segatella</taxon>
    </lineage>
</organism>
<keyword evidence="11 13" id="KW-0472">Membrane</keyword>
<dbReference type="GO" id="GO:0046872">
    <property type="term" value="F:metal ion binding"/>
    <property type="evidence" value="ECO:0007669"/>
    <property type="project" value="UniProtKB-KW"/>
</dbReference>
<comment type="subcellular location">
    <subcellularLocation>
        <location evidence="3">Membrane</location>
        <topology evidence="3">Single-pass type I membrane protein</topology>
    </subcellularLocation>
</comment>
<gene>
    <name evidence="14" type="ORF">F7D57_12680</name>
</gene>
<evidence type="ECO:0000256" key="12">
    <source>
        <dbReference type="ARBA" id="ARBA00023180"/>
    </source>
</evidence>
<evidence type="ECO:0000256" key="6">
    <source>
        <dbReference type="ARBA" id="ARBA00022723"/>
    </source>
</evidence>
<dbReference type="AlphaFoldDB" id="A0AA90VG65"/>
<keyword evidence="5 13" id="KW-0812">Transmembrane</keyword>
<accession>A0AA90VG65</accession>
<dbReference type="InterPro" id="IPR040230">
    <property type="entry name" value="TIKI1/2-like"/>
</dbReference>
<evidence type="ECO:0000256" key="9">
    <source>
        <dbReference type="ARBA" id="ARBA00022989"/>
    </source>
</evidence>
<proteinExistence type="predicted"/>
<dbReference type="InterPro" id="IPR002816">
    <property type="entry name" value="TraB/PrgY/GumN_fam"/>
</dbReference>
<dbReference type="CDD" id="cd14789">
    <property type="entry name" value="Tiki"/>
    <property type="match status" value="1"/>
</dbReference>
<dbReference type="Pfam" id="PF01963">
    <property type="entry name" value="TraB_PrgY_gumN"/>
    <property type="match status" value="1"/>
</dbReference>
<feature type="transmembrane region" description="Helical" evidence="13">
    <location>
        <begin position="6"/>
        <end position="24"/>
    </location>
</feature>
<comment type="cofactor">
    <cofactor evidence="1">
        <name>Mn(2+)</name>
        <dbReference type="ChEBI" id="CHEBI:29035"/>
    </cofactor>
</comment>
<dbReference type="Proteomes" id="UP000405805">
    <property type="component" value="Unassembled WGS sequence"/>
</dbReference>
<keyword evidence="6" id="KW-0479">Metal-binding</keyword>
<dbReference type="PANTHER" id="PTHR31120">
    <property type="entry name" value="METALLOPROTEASE TIKI"/>
    <property type="match status" value="1"/>
</dbReference>
<evidence type="ECO:0000256" key="5">
    <source>
        <dbReference type="ARBA" id="ARBA00022692"/>
    </source>
</evidence>
<reference evidence="15" key="1">
    <citation type="submission" date="2019-09" db="EMBL/GenBank/DDBJ databases">
        <title>Distinct polysaccharide growth profiles of human intestinal Prevotella copri isolates.</title>
        <authorList>
            <person name="Fehlner-Peach H."/>
            <person name="Magnabosco C."/>
            <person name="Raghavan V."/>
            <person name="Scher J.U."/>
            <person name="Tett A."/>
            <person name="Cox L.M."/>
            <person name="Gottsegen C."/>
            <person name="Watters A."/>
            <person name="Wiltshire- Gordon J.D."/>
            <person name="Segata N."/>
            <person name="Bonneau R."/>
            <person name="Littman D.R."/>
        </authorList>
    </citation>
    <scope>NUCLEOTIDE SEQUENCE [LARGE SCALE GENOMIC DNA]</scope>
    <source>
        <strain evidence="15">iA624</strain>
    </source>
</reference>
<evidence type="ECO:0000256" key="8">
    <source>
        <dbReference type="ARBA" id="ARBA00022801"/>
    </source>
</evidence>
<keyword evidence="12" id="KW-0325">Glycoprotein</keyword>
<dbReference type="GO" id="GO:0006508">
    <property type="term" value="P:proteolysis"/>
    <property type="evidence" value="ECO:0007669"/>
    <property type="project" value="UniProtKB-KW"/>
</dbReference>
<dbReference type="PANTHER" id="PTHR31120:SF6">
    <property type="entry name" value="METALLOPROTEASE TIKI HOMOLOG"/>
    <property type="match status" value="1"/>
</dbReference>
<dbReference type="GO" id="GO:0016020">
    <property type="term" value="C:membrane"/>
    <property type="evidence" value="ECO:0007669"/>
    <property type="project" value="UniProtKB-SubCell"/>
</dbReference>
<dbReference type="GO" id="GO:0030178">
    <property type="term" value="P:negative regulation of Wnt signaling pathway"/>
    <property type="evidence" value="ECO:0007669"/>
    <property type="project" value="InterPro"/>
</dbReference>
<evidence type="ECO:0000256" key="10">
    <source>
        <dbReference type="ARBA" id="ARBA00023049"/>
    </source>
</evidence>
<evidence type="ECO:0000256" key="7">
    <source>
        <dbReference type="ARBA" id="ARBA00022729"/>
    </source>
</evidence>
<evidence type="ECO:0000256" key="2">
    <source>
        <dbReference type="ARBA" id="ARBA00001941"/>
    </source>
</evidence>
<keyword evidence="9 13" id="KW-1133">Transmembrane helix</keyword>